<dbReference type="InterPro" id="IPR038257">
    <property type="entry name" value="CRISPR-assoc_Cas3_HD_sf"/>
</dbReference>
<dbReference type="KEGG" id="adg:Adeg_1776"/>
<evidence type="ECO:0000313" key="6">
    <source>
        <dbReference type="Proteomes" id="UP000002620"/>
    </source>
</evidence>
<sequence>MLIGRYKAALGKSTGRQSLYDHSLSCVDVALRVARLAGEEAGPRLDQLIFATFVHDVGKLDPAFQAMLEAAASGRPLPEKRVKHEASTFDYDHPRLVEECKEAIREELRGACGYNLELKHITERAMDHVWAFAVTHHGLFYVSYERDKSGTLRPLIRRQWTSFYPREERRITLVDLLFEYHPLGGLVIIADLIASYCHEGGKDYAEFFSKVRSLGQLMEQLIDQAEEIESSLRCYDPRDYSLRETLKLLAGGIQ</sequence>
<keyword evidence="2" id="KW-0378">Hydrolase</keyword>
<dbReference type="InterPro" id="IPR006483">
    <property type="entry name" value="CRISPR-assoc_Cas3_HD"/>
</dbReference>
<dbReference type="EMBL" id="CP001785">
    <property type="protein sequence ID" value="ACX52865.1"/>
    <property type="molecule type" value="Genomic_DNA"/>
</dbReference>
<dbReference type="RefSeq" id="WP_015739742.1">
    <property type="nucleotide sequence ID" value="NC_013385.1"/>
</dbReference>
<dbReference type="Gene3D" id="1.10.3210.30">
    <property type="match status" value="1"/>
</dbReference>
<dbReference type="PROSITE" id="PS51643">
    <property type="entry name" value="HD_CAS3"/>
    <property type="match status" value="1"/>
</dbReference>
<dbReference type="HOGENOM" id="CLU_1085467_0_0_9"/>
<dbReference type="GO" id="GO:0046872">
    <property type="term" value="F:metal ion binding"/>
    <property type="evidence" value="ECO:0007669"/>
    <property type="project" value="UniProtKB-KW"/>
</dbReference>
<accession>C9R986</accession>
<evidence type="ECO:0000313" key="5">
    <source>
        <dbReference type="EMBL" id="ACX52865.1"/>
    </source>
</evidence>
<evidence type="ECO:0000256" key="1">
    <source>
        <dbReference type="ARBA" id="ARBA00022723"/>
    </source>
</evidence>
<evidence type="ECO:0000259" key="4">
    <source>
        <dbReference type="PROSITE" id="PS51643"/>
    </source>
</evidence>
<protein>
    <recommendedName>
        <fullName evidence="4">HD Cas3-type domain-containing protein</fullName>
    </recommendedName>
</protein>
<dbReference type="GO" id="GO:0051607">
    <property type="term" value="P:defense response to virus"/>
    <property type="evidence" value="ECO:0007669"/>
    <property type="project" value="UniProtKB-KW"/>
</dbReference>
<dbReference type="eggNOG" id="ENOG502Z9PE">
    <property type="taxonomic scope" value="Bacteria"/>
</dbReference>
<keyword evidence="3" id="KW-0051">Antiviral defense</keyword>
<proteinExistence type="predicted"/>
<keyword evidence="1" id="KW-0479">Metal-binding</keyword>
<dbReference type="STRING" id="429009.Adeg_1776"/>
<organism evidence="5 6">
    <name type="scientific">Ammonifex degensii (strain DSM 10501 / KC4)</name>
    <dbReference type="NCBI Taxonomy" id="429009"/>
    <lineage>
        <taxon>Bacteria</taxon>
        <taxon>Bacillati</taxon>
        <taxon>Bacillota</taxon>
        <taxon>Clostridia</taxon>
        <taxon>Thermoanaerobacterales</taxon>
        <taxon>Thermoanaerobacteraceae</taxon>
        <taxon>Ammonifex</taxon>
    </lineage>
</organism>
<reference evidence="5 6" key="1">
    <citation type="submission" date="2009-10" db="EMBL/GenBank/DDBJ databases">
        <title>Complete sequence of chromosome of Ammonifex degensii KC4.</title>
        <authorList>
            <consortium name="US DOE Joint Genome Institute"/>
            <person name="Kerfeld C."/>
            <person name="Goodner B."/>
            <person name="Huber H."/>
            <person name="Stetter K."/>
            <person name="Lucas S."/>
            <person name="Copeland A."/>
            <person name="Lapidus A."/>
            <person name="Glavina del Rio T."/>
            <person name="Dalin E."/>
            <person name="Tice H."/>
            <person name="Bruce D."/>
            <person name="Goodwin L."/>
            <person name="Pitluck S."/>
            <person name="Saunders E."/>
            <person name="Brettin T."/>
            <person name="Detter J.C."/>
            <person name="Han C."/>
            <person name="Larimer F."/>
            <person name="Land M."/>
            <person name="Hauser L."/>
            <person name="Kyrpides N."/>
            <person name="Ovchinnikova G."/>
            <person name="Richardson P."/>
        </authorList>
    </citation>
    <scope>NUCLEOTIDE SEQUENCE [LARGE SCALE GENOMIC DNA]</scope>
    <source>
        <strain evidence="6">DSM 10501 / KC4</strain>
    </source>
</reference>
<dbReference type="Proteomes" id="UP000002620">
    <property type="component" value="Chromosome"/>
</dbReference>
<evidence type="ECO:0000256" key="3">
    <source>
        <dbReference type="ARBA" id="ARBA00023118"/>
    </source>
</evidence>
<dbReference type="AlphaFoldDB" id="C9R986"/>
<evidence type="ECO:0000256" key="2">
    <source>
        <dbReference type="ARBA" id="ARBA00022801"/>
    </source>
</evidence>
<gene>
    <name evidence="5" type="ordered locus">Adeg_1776</name>
</gene>
<dbReference type="Pfam" id="PF18019">
    <property type="entry name" value="Cas3_HD"/>
    <property type="match status" value="1"/>
</dbReference>
<dbReference type="GO" id="GO:0016787">
    <property type="term" value="F:hydrolase activity"/>
    <property type="evidence" value="ECO:0007669"/>
    <property type="project" value="UniProtKB-KW"/>
</dbReference>
<feature type="domain" description="HD Cas3-type" evidence="4">
    <location>
        <begin position="12"/>
        <end position="193"/>
    </location>
</feature>
<name>C9R986_AMMDK</name>
<dbReference type="OrthoDB" id="1721334at2"/>
<dbReference type="SUPFAM" id="SSF109604">
    <property type="entry name" value="HD-domain/PDEase-like"/>
    <property type="match status" value="1"/>
</dbReference>
<keyword evidence="6" id="KW-1185">Reference proteome</keyword>